<feature type="region of interest" description="Disordered" evidence="3">
    <location>
        <begin position="1550"/>
        <end position="1606"/>
    </location>
</feature>
<dbReference type="PROSITE" id="PS50837">
    <property type="entry name" value="NACHT"/>
    <property type="match status" value="1"/>
</dbReference>
<dbReference type="SUPFAM" id="SSF52540">
    <property type="entry name" value="P-loop containing nucleoside triphosphate hydrolases"/>
    <property type="match status" value="1"/>
</dbReference>
<dbReference type="InterPro" id="IPR007111">
    <property type="entry name" value="NACHT_NTPase"/>
</dbReference>
<dbReference type="Pfam" id="PF00400">
    <property type="entry name" value="WD40"/>
    <property type="match status" value="4"/>
</dbReference>
<evidence type="ECO:0000256" key="2">
    <source>
        <dbReference type="PROSITE-ProRule" id="PRU00221"/>
    </source>
</evidence>
<dbReference type="InterPro" id="IPR015943">
    <property type="entry name" value="WD40/YVTN_repeat-like_dom_sf"/>
</dbReference>
<reference evidence="5 6" key="1">
    <citation type="journal article" date="2021" name="BMC Genomics">
        <title>Telomere-to-telomere genome assembly of asparaginase-producing Trichoderma simmonsii.</title>
        <authorList>
            <person name="Chung D."/>
            <person name="Kwon Y.M."/>
            <person name="Yang Y."/>
        </authorList>
    </citation>
    <scope>NUCLEOTIDE SEQUENCE [LARGE SCALE GENOMIC DNA]</scope>
    <source>
        <strain evidence="5 6">GH-Sj1</strain>
    </source>
</reference>
<dbReference type="Gene3D" id="3.40.50.300">
    <property type="entry name" value="P-loop containing nucleotide triphosphate hydrolases"/>
    <property type="match status" value="1"/>
</dbReference>
<feature type="repeat" description="WD" evidence="2">
    <location>
        <begin position="1125"/>
        <end position="1157"/>
    </location>
</feature>
<dbReference type="PANTHER" id="PTHR46082:SF11">
    <property type="entry name" value="AAA+ ATPASE DOMAIN-CONTAINING PROTEIN-RELATED"/>
    <property type="match status" value="1"/>
</dbReference>
<dbReference type="PANTHER" id="PTHR46082">
    <property type="entry name" value="ATP/GTP-BINDING PROTEIN-RELATED"/>
    <property type="match status" value="1"/>
</dbReference>
<feature type="compositionally biased region" description="Basic residues" evidence="3">
    <location>
        <begin position="1562"/>
        <end position="1571"/>
    </location>
</feature>
<feature type="compositionally biased region" description="Basic residues" evidence="3">
    <location>
        <begin position="1584"/>
        <end position="1606"/>
    </location>
</feature>
<dbReference type="SMART" id="SM00320">
    <property type="entry name" value="WD40"/>
    <property type="match status" value="11"/>
</dbReference>
<evidence type="ECO:0000313" key="6">
    <source>
        <dbReference type="Proteomes" id="UP000826661"/>
    </source>
</evidence>
<dbReference type="InterPro" id="IPR011047">
    <property type="entry name" value="Quinoprotein_ADH-like_sf"/>
</dbReference>
<gene>
    <name evidence="5" type="ORF">H0G86_000177</name>
</gene>
<dbReference type="PROSITE" id="PS50294">
    <property type="entry name" value="WD_REPEATS_REGION"/>
    <property type="match status" value="1"/>
</dbReference>
<keyword evidence="6" id="KW-1185">Reference proteome</keyword>
<dbReference type="CDD" id="cd00200">
    <property type="entry name" value="WD40"/>
    <property type="match status" value="1"/>
</dbReference>
<dbReference type="SUPFAM" id="SSF50998">
    <property type="entry name" value="Quinoprotein alcohol dehydrogenase-like"/>
    <property type="match status" value="1"/>
</dbReference>
<evidence type="ECO:0000256" key="3">
    <source>
        <dbReference type="SAM" id="MobiDB-lite"/>
    </source>
</evidence>
<accession>A0A8G0L4F5</accession>
<feature type="repeat" description="WD" evidence="2">
    <location>
        <begin position="1273"/>
        <end position="1314"/>
    </location>
</feature>
<evidence type="ECO:0000259" key="4">
    <source>
        <dbReference type="PROSITE" id="PS50837"/>
    </source>
</evidence>
<name>A0A8G0L4F5_9HYPO</name>
<protein>
    <submittedName>
        <fullName evidence="5">Wd40 protein</fullName>
    </submittedName>
</protein>
<dbReference type="PROSITE" id="PS50082">
    <property type="entry name" value="WD_REPEATS_2"/>
    <property type="match status" value="3"/>
</dbReference>
<keyword evidence="2" id="KW-0853">WD repeat</keyword>
<dbReference type="Gene3D" id="2.130.10.10">
    <property type="entry name" value="YVTN repeat-like/Quinoprotein amine dehydrogenase"/>
    <property type="match status" value="4"/>
</dbReference>
<feature type="repeat" description="WD" evidence="2">
    <location>
        <begin position="1360"/>
        <end position="1396"/>
    </location>
</feature>
<dbReference type="GO" id="GO:0003824">
    <property type="term" value="F:catalytic activity"/>
    <property type="evidence" value="ECO:0007669"/>
    <property type="project" value="InterPro"/>
</dbReference>
<dbReference type="Pfam" id="PF24883">
    <property type="entry name" value="NPHP3_N"/>
    <property type="match status" value="1"/>
</dbReference>
<keyword evidence="1" id="KW-0677">Repeat</keyword>
<dbReference type="InterPro" id="IPR053137">
    <property type="entry name" value="NLR-like"/>
</dbReference>
<dbReference type="SUPFAM" id="SSF53167">
    <property type="entry name" value="Purine and uridine phosphorylases"/>
    <property type="match status" value="1"/>
</dbReference>
<dbReference type="EMBL" id="CP075864">
    <property type="protein sequence ID" value="QYS92780.1"/>
    <property type="molecule type" value="Genomic_DNA"/>
</dbReference>
<dbReference type="GO" id="GO:0009116">
    <property type="term" value="P:nucleoside metabolic process"/>
    <property type="evidence" value="ECO:0007669"/>
    <property type="project" value="InterPro"/>
</dbReference>
<sequence length="1614" mass="182482">MADRSLYTVGWICAIPTELVAALAFLDEEHDPPKELDPNDYNNYQLGKISNHYVAIACLPAGEHGIAAAAGAATNLLRSFPNIRFGLMVGTGGGAPTSHHDIRLGDVVVSTPGDGKGGVFQYDFGKAMQDQALVETGFLDQPPRLLRTAVAGLKTRYETYGHTLTEEVKKALERKPRLQKTYCRPLTGDILYKSAYTHISGPREACEACDDDPSNYIPRRPRDENDDDPVIHYGLIASANQRMQNAIIRDKLAMQKGVLCFEMEAAGLMNHFPCLIIRGICDYADTHTNDKWQGYASMMAAAYARDLISRILPNQVRDSKTANEILLSLTDQVSELTYNTDKIAYKLDLAKLSIAEGAEYGSYADQHEDECLPGTRVKILHDVEEWATSLSSKCIFWLNGMAGTGKSTISRTIAKSLHTKQLLGASFFFKMGEADRGNATRFFSTIASQLQTKITGMADHLRKVIDSEPQISTKSLKEQFEKLISEPISLVKATNSQPSFLVMVIDALDECDNDKDIQILLNLIPQLQASSCIHFRVFITSRPELPIRLGFKDMEEDKYQDLILHQIPQADIEHDIRFFLNHRLEKIRKSRMLSQKWPGETNIDTLTAMSIPLFIFAATMCRVFEDHNLDPRECLDEYLKYKAEESKLDATYLPVLNRICSQYSGTRRRKAQFIQDVREVVSAITLVGPLSIASLSKLIDIPPEAIRSRLNLLHSVLNVPDDETSPIRIFHLSFRDFLLDPETRRKTSIWTDQEATNEKLFIRCFAIMRNSLKKNICNLSDFAIYRKDIADEVINQYLPIPLRYSCRYWANHLMKSHDPITQLHNVQSFLNEHLLHWTEAMSILGHFDEVVRVLKSLRRLTQGSDNSRMSEFLDDAVRDMFRIETTLIVYPLQLYISGLMFAPTTSAVRRQFSGELPDFLSMPHNIINASTGAESSHLISMRHDIDSSWNSILDERGIPNDPACLAISPNGLLLAAGFSAGIITLWNTTTRTLEEMMWAPPFEGVQALAFSSDGKLLVSCATTSGKLRFWDTTTGNLQSTVDEDVNNVTSLVFTDDDQLLASPSTAWDFLTWDNVTGIQRHTLEERLPHLGEVTLSSNGSLLASHCCSRKINLWNLGTRKLQHALIAHASPVTCTTFSTDGRLLASGDEEGTIILWDTVTGIQRQHMMKYIGSVLCITFSPGGQLLASSHENFFEDSHIIPGVETFYEDSHLRDDEIILWDLNQHRLIQKVGDQFGVTKFVLFSPDDKTLATFANDEGGCITLLDITNISRNQQPHPSYVVSVSFSFDGQLLASVCTAGRIIIWDVTSESIMQDLGERYNGNILAFSTNNTLLAFASSPRSIELWNIETRAQQCSIDAFDEVQCVAFSPDGQLVACLLDHKHIKIWDLSTNTWTQTISNSFFDQPMDSICFSPNGQYLASCGLYTLRTKYMRLIKVFRLPYSDRADDNFKFSIHDTEAYFSRDDINRIHDFPAFELWTRQGGFDRDRVSKWDYEWTNAMQSQWTIDRDWIYYQSECLIRLPDTHRAVCWASDNKTLAIGHRSGGVTFIKLTPQSDGSLPRQLSRRRRRTRKNPGLVPEGLHGAQKNRKRPRPPRHHKSSIGPRIQRRLWKRISR</sequence>
<feature type="domain" description="NACHT" evidence="4">
    <location>
        <begin position="394"/>
        <end position="543"/>
    </location>
</feature>
<dbReference type="InterPro" id="IPR027417">
    <property type="entry name" value="P-loop_NTPase"/>
</dbReference>
<proteinExistence type="predicted"/>
<dbReference type="InterPro" id="IPR056884">
    <property type="entry name" value="NPHP3-like_N"/>
</dbReference>
<dbReference type="InterPro" id="IPR035994">
    <property type="entry name" value="Nucleoside_phosphorylase_sf"/>
</dbReference>
<evidence type="ECO:0000256" key="1">
    <source>
        <dbReference type="ARBA" id="ARBA00022737"/>
    </source>
</evidence>
<organism evidence="5 6">
    <name type="scientific">Trichoderma simmonsii</name>
    <dbReference type="NCBI Taxonomy" id="1491479"/>
    <lineage>
        <taxon>Eukaryota</taxon>
        <taxon>Fungi</taxon>
        <taxon>Dikarya</taxon>
        <taxon>Ascomycota</taxon>
        <taxon>Pezizomycotina</taxon>
        <taxon>Sordariomycetes</taxon>
        <taxon>Hypocreomycetidae</taxon>
        <taxon>Hypocreales</taxon>
        <taxon>Hypocreaceae</taxon>
        <taxon>Trichoderma</taxon>
    </lineage>
</organism>
<dbReference type="Gene3D" id="3.40.50.1580">
    <property type="entry name" value="Nucleoside phosphorylase domain"/>
    <property type="match status" value="1"/>
</dbReference>
<dbReference type="Proteomes" id="UP000826661">
    <property type="component" value="Chromosome I"/>
</dbReference>
<evidence type="ECO:0000313" key="5">
    <source>
        <dbReference type="EMBL" id="QYS92780.1"/>
    </source>
</evidence>
<dbReference type="InterPro" id="IPR001680">
    <property type="entry name" value="WD40_rpt"/>
</dbReference>